<feature type="compositionally biased region" description="Basic and acidic residues" evidence="4">
    <location>
        <begin position="105"/>
        <end position="119"/>
    </location>
</feature>
<dbReference type="SMART" id="SM00132">
    <property type="entry name" value="LIM"/>
    <property type="match status" value="2"/>
</dbReference>
<dbReference type="GO" id="GO:0046872">
    <property type="term" value="F:metal ion binding"/>
    <property type="evidence" value="ECO:0007669"/>
    <property type="project" value="UniProtKB-KW"/>
</dbReference>
<evidence type="ECO:0000256" key="2">
    <source>
        <dbReference type="ARBA" id="ARBA00022833"/>
    </source>
</evidence>
<proteinExistence type="predicted"/>
<dbReference type="InterPro" id="IPR001781">
    <property type="entry name" value="Znf_LIM"/>
</dbReference>
<feature type="compositionally biased region" description="Polar residues" evidence="4">
    <location>
        <begin position="436"/>
        <end position="450"/>
    </location>
</feature>
<evidence type="ECO:0000313" key="7">
    <source>
        <dbReference type="Proteomes" id="UP000182259"/>
    </source>
</evidence>
<sequence>MQLRSLPSYFQGEHSPMTSSDSPFPPLKTEHRYRGVYERAGFDVNLGSGSDARSIYLRKSPGHSPTGRYGGLRIASDSASSVTRNQQGRSASSHSLPLGGPARLGGEHTRYARENHESGHGNVRGNAQGINHGNAYNNIHGNISKNSSNFSNSSWEMGAHHNEDRKYEPRKPEQNGQMSYGSSSTNHKSAPNTAFPTADPVAVTSSSMPSSAVSPSTNSTLMGKNFQSRKLDQRHDQNFDQRNYAQPQQNQPFQQFQPFQPFQPTNPAVLINGSDLQHFRADGDRNIKNLSLNIHGSNFSSASMPQMSNDSLSATDSPTFDDSNYKRHTPETSASSTDDFVRKNSTTSEASVKTTELTNTAPYPLHDGFASADKDLSEVLGDFRKEVEEHKKYDPRARGPRKFKHNEDDSNPGFGYQKFQPGVDDLNNSSQDDSSFRFNSARQSNETTDTSNDDFENFLQTSEKATNFRNSQLSTISSIISKPERSDDEDEEVEAELERQLESLKMGSDASLSSNKYSDESFVTALNLLHDFPQQNVPSIKIDIASQVSDHEGSDSDTEKEGESNNLDADKHESMHEDEESDQIAPLSFQKQGPRHFTDSPSTPVMKYGFEDQIETPETIKPLSPKNHRVEEELKNINFKGANTPRFNTGVLESLETKAERTSLIVNDNDDEILLHNPTPREFDAFPKSVVGMEVPNFRTSTAGPTHPSGEGPCRVCNTEIDPHARGDEKAIYSKSGDMSGQWHRGCFSCAYIGCDGKFNKHVTCYVLLDNVFCHDHYHSLNGTLCQSCNKGIEGECIENELKQKWHVSCLTCTKCHSTILSDYFLIDNQIFCEHDAAGEIHSMQKNGMSTNDRIEKRRTRMLFIDQHNGM</sequence>
<feature type="compositionally biased region" description="Polar residues" evidence="4">
    <location>
        <begin position="331"/>
        <end position="361"/>
    </location>
</feature>
<dbReference type="PROSITE" id="PS00478">
    <property type="entry name" value="LIM_DOMAIN_1"/>
    <property type="match status" value="1"/>
</dbReference>
<dbReference type="AlphaFoldDB" id="A0A1L0CYF9"/>
<evidence type="ECO:0000256" key="4">
    <source>
        <dbReference type="SAM" id="MobiDB-lite"/>
    </source>
</evidence>
<feature type="compositionally biased region" description="Polar residues" evidence="4">
    <location>
        <begin position="174"/>
        <end position="195"/>
    </location>
</feature>
<feature type="compositionally biased region" description="Basic and acidic residues" evidence="4">
    <location>
        <begin position="549"/>
        <end position="575"/>
    </location>
</feature>
<feature type="compositionally biased region" description="Low complexity" evidence="4">
    <location>
        <begin position="200"/>
        <end position="220"/>
    </location>
</feature>
<feature type="domain" description="LIM zinc-binding" evidence="5">
    <location>
        <begin position="784"/>
        <end position="843"/>
    </location>
</feature>
<dbReference type="PANTHER" id="PTHR24216">
    <property type="entry name" value="PAXILLIN-RELATED"/>
    <property type="match status" value="1"/>
</dbReference>
<feature type="region of interest" description="Disordered" evidence="4">
    <location>
        <begin position="58"/>
        <end position="223"/>
    </location>
</feature>
<feature type="region of interest" description="Disordered" evidence="4">
    <location>
        <begin position="300"/>
        <end position="370"/>
    </location>
</feature>
<name>A0A1L0CYF9_9ASCO</name>
<feature type="compositionally biased region" description="Polar residues" evidence="4">
    <location>
        <begin position="128"/>
        <end position="141"/>
    </location>
</feature>
<evidence type="ECO:0000313" key="6">
    <source>
        <dbReference type="EMBL" id="SGZ48733.1"/>
    </source>
</evidence>
<feature type="compositionally biased region" description="Polar residues" evidence="4">
    <location>
        <begin position="300"/>
        <end position="322"/>
    </location>
</feature>
<dbReference type="SUPFAM" id="SSF57716">
    <property type="entry name" value="Glucocorticoid receptor-like (DNA-binding domain)"/>
    <property type="match status" value="1"/>
</dbReference>
<dbReference type="Gene3D" id="2.10.110.10">
    <property type="entry name" value="Cysteine Rich Protein"/>
    <property type="match status" value="2"/>
</dbReference>
<keyword evidence="2 3" id="KW-0862">Zinc</keyword>
<dbReference type="EMBL" id="LT635764">
    <property type="protein sequence ID" value="SGZ48733.1"/>
    <property type="molecule type" value="Genomic_DNA"/>
</dbReference>
<feature type="region of interest" description="Disordered" evidence="4">
    <location>
        <begin position="1"/>
        <end position="27"/>
    </location>
</feature>
<gene>
    <name evidence="6" type="ORF">SAMEA4029009_CIC11G00000004782</name>
</gene>
<feature type="compositionally biased region" description="Low complexity" evidence="4">
    <location>
        <begin position="424"/>
        <end position="433"/>
    </location>
</feature>
<dbReference type="PROSITE" id="PS50023">
    <property type="entry name" value="LIM_DOMAIN_2"/>
    <property type="match status" value="1"/>
</dbReference>
<feature type="compositionally biased region" description="Basic and acidic residues" evidence="4">
    <location>
        <begin position="158"/>
        <end position="173"/>
    </location>
</feature>
<protein>
    <submittedName>
        <fullName evidence="6">CIC11C00000004782</fullName>
    </submittedName>
</protein>
<evidence type="ECO:0000256" key="1">
    <source>
        <dbReference type="ARBA" id="ARBA00022723"/>
    </source>
</evidence>
<dbReference type="CDD" id="cd08368">
    <property type="entry name" value="LIM"/>
    <property type="match status" value="1"/>
</dbReference>
<evidence type="ECO:0000259" key="5">
    <source>
        <dbReference type="PROSITE" id="PS50023"/>
    </source>
</evidence>
<keyword evidence="1 3" id="KW-0479">Metal-binding</keyword>
<evidence type="ECO:0000256" key="3">
    <source>
        <dbReference type="PROSITE-ProRule" id="PRU00125"/>
    </source>
</evidence>
<organism evidence="6 7">
    <name type="scientific">Sungouiella intermedia</name>
    <dbReference type="NCBI Taxonomy" id="45354"/>
    <lineage>
        <taxon>Eukaryota</taxon>
        <taxon>Fungi</taxon>
        <taxon>Dikarya</taxon>
        <taxon>Ascomycota</taxon>
        <taxon>Saccharomycotina</taxon>
        <taxon>Pichiomycetes</taxon>
        <taxon>Metschnikowiaceae</taxon>
        <taxon>Sungouiella</taxon>
    </lineage>
</organism>
<reference evidence="6 7" key="1">
    <citation type="submission" date="2016-10" db="EMBL/GenBank/DDBJ databases">
        <authorList>
            <person name="de Groot N.N."/>
        </authorList>
    </citation>
    <scope>NUCLEOTIDE SEQUENCE [LARGE SCALE GENOMIC DNA]</scope>
    <source>
        <strain evidence="6 7">PYCC 4715</strain>
    </source>
</reference>
<dbReference type="PANTHER" id="PTHR24216:SF65">
    <property type="entry name" value="PAXILLIN-LIKE PROTEIN 1"/>
    <property type="match status" value="1"/>
</dbReference>
<keyword evidence="3" id="KW-0440">LIM domain</keyword>
<feature type="region of interest" description="Disordered" evidence="4">
    <location>
        <begin position="390"/>
        <end position="454"/>
    </location>
</feature>
<feature type="region of interest" description="Disordered" evidence="4">
    <location>
        <begin position="547"/>
        <end position="602"/>
    </location>
</feature>
<dbReference type="Pfam" id="PF00412">
    <property type="entry name" value="LIM"/>
    <property type="match status" value="1"/>
</dbReference>
<feature type="compositionally biased region" description="Low complexity" evidence="4">
    <location>
        <begin position="142"/>
        <end position="154"/>
    </location>
</feature>
<dbReference type="Proteomes" id="UP000182259">
    <property type="component" value="Chromosome I"/>
</dbReference>
<dbReference type="GO" id="GO:0030695">
    <property type="term" value="F:GTPase regulator activity"/>
    <property type="evidence" value="ECO:0007669"/>
    <property type="project" value="UniProtKB-ARBA"/>
</dbReference>
<feature type="compositionally biased region" description="Polar residues" evidence="4">
    <location>
        <begin position="77"/>
        <end position="95"/>
    </location>
</feature>
<accession>A0A1L0CYF9</accession>